<protein>
    <submittedName>
        <fullName evidence="1">Uncharacterized protein</fullName>
    </submittedName>
</protein>
<sequence>MNGIPKKQPYPDDAVQCGGCGGWGCDLCDDHGWLTPRDHPNGRHCENQECDIPLAPDHIAVYCNDQCALADI</sequence>
<evidence type="ECO:0000313" key="1">
    <source>
        <dbReference type="EMBL" id="PIR45802.1"/>
    </source>
</evidence>
<name>A0A2H0RGX6_9BACT</name>
<gene>
    <name evidence="1" type="ORF">COV08_03180</name>
</gene>
<dbReference type="EMBL" id="PCYK01000028">
    <property type="protein sequence ID" value="PIR45802.1"/>
    <property type="molecule type" value="Genomic_DNA"/>
</dbReference>
<reference evidence="1 2" key="1">
    <citation type="submission" date="2017-09" db="EMBL/GenBank/DDBJ databases">
        <title>Depth-based differentiation of microbial function through sediment-hosted aquifers and enrichment of novel symbionts in the deep terrestrial subsurface.</title>
        <authorList>
            <person name="Probst A.J."/>
            <person name="Ladd B."/>
            <person name="Jarett J.K."/>
            <person name="Geller-Mcgrath D.E."/>
            <person name="Sieber C.M."/>
            <person name="Emerson J.B."/>
            <person name="Anantharaman K."/>
            <person name="Thomas B.C."/>
            <person name="Malmstrom R."/>
            <person name="Stieglmeier M."/>
            <person name="Klingl A."/>
            <person name="Woyke T."/>
            <person name="Ryan C.M."/>
            <person name="Banfield J.F."/>
        </authorList>
    </citation>
    <scope>NUCLEOTIDE SEQUENCE [LARGE SCALE GENOMIC DNA]</scope>
    <source>
        <strain evidence="1">CG10_big_fil_rev_8_21_14_0_10_49_38</strain>
    </source>
</reference>
<comment type="caution">
    <text evidence="1">The sequence shown here is derived from an EMBL/GenBank/DDBJ whole genome shotgun (WGS) entry which is preliminary data.</text>
</comment>
<proteinExistence type="predicted"/>
<organism evidence="1 2">
    <name type="scientific">Candidatus Vogelbacteria bacterium CG10_big_fil_rev_8_21_14_0_10_49_38</name>
    <dbReference type="NCBI Taxonomy" id="1975043"/>
    <lineage>
        <taxon>Bacteria</taxon>
        <taxon>Candidatus Vogeliibacteriota</taxon>
    </lineage>
</organism>
<dbReference type="Proteomes" id="UP000230431">
    <property type="component" value="Unassembled WGS sequence"/>
</dbReference>
<evidence type="ECO:0000313" key="2">
    <source>
        <dbReference type="Proteomes" id="UP000230431"/>
    </source>
</evidence>
<dbReference type="AlphaFoldDB" id="A0A2H0RGX6"/>
<accession>A0A2H0RGX6</accession>